<protein>
    <submittedName>
        <fullName evidence="3">Uncharacterized protein</fullName>
    </submittedName>
</protein>
<comment type="caution">
    <text evidence="3">The sequence shown here is derived from an EMBL/GenBank/DDBJ whole genome shotgun (WGS) entry which is preliminary data.</text>
</comment>
<feature type="region of interest" description="Disordered" evidence="1">
    <location>
        <begin position="73"/>
        <end position="96"/>
    </location>
</feature>
<dbReference type="AlphaFoldDB" id="U7QNK6"/>
<accession>U7QNK6</accession>
<organism evidence="3 4">
    <name type="scientific">Lyngbya aestuarii BL J</name>
    <dbReference type="NCBI Taxonomy" id="1348334"/>
    <lineage>
        <taxon>Bacteria</taxon>
        <taxon>Bacillati</taxon>
        <taxon>Cyanobacteriota</taxon>
        <taxon>Cyanophyceae</taxon>
        <taxon>Oscillatoriophycideae</taxon>
        <taxon>Oscillatoriales</taxon>
        <taxon>Microcoleaceae</taxon>
        <taxon>Lyngbya</taxon>
    </lineage>
</organism>
<evidence type="ECO:0000256" key="2">
    <source>
        <dbReference type="SAM" id="Phobius"/>
    </source>
</evidence>
<dbReference type="Proteomes" id="UP000017127">
    <property type="component" value="Unassembled WGS sequence"/>
</dbReference>
<evidence type="ECO:0000313" key="4">
    <source>
        <dbReference type="Proteomes" id="UP000017127"/>
    </source>
</evidence>
<keyword evidence="2" id="KW-1133">Transmembrane helix</keyword>
<dbReference type="EMBL" id="AUZM01000016">
    <property type="protein sequence ID" value="ERT07976.1"/>
    <property type="molecule type" value="Genomic_DNA"/>
</dbReference>
<sequence>MKFLILSAFILLATTVGILRSEFLTFRPSPSNPLPSTSKNRFFSFLKALIFFLIILPLSYLEMLVEVCFYSPKNSSNNDSSLANRTDYQSKSKVSL</sequence>
<evidence type="ECO:0000256" key="1">
    <source>
        <dbReference type="SAM" id="MobiDB-lite"/>
    </source>
</evidence>
<keyword evidence="2" id="KW-0472">Membrane</keyword>
<keyword evidence="4" id="KW-1185">Reference proteome</keyword>
<name>U7QNK6_9CYAN</name>
<feature type="transmembrane region" description="Helical" evidence="2">
    <location>
        <begin position="45"/>
        <end position="65"/>
    </location>
</feature>
<proteinExistence type="predicted"/>
<keyword evidence="2" id="KW-0812">Transmembrane</keyword>
<gene>
    <name evidence="3" type="ORF">M595_2049</name>
</gene>
<evidence type="ECO:0000313" key="3">
    <source>
        <dbReference type="EMBL" id="ERT07976.1"/>
    </source>
</evidence>
<reference evidence="3 4" key="1">
    <citation type="journal article" date="2013" name="Front. Microbiol.">
        <title>Comparative genomic analyses of the cyanobacterium, Lyngbya aestuarii BL J, a powerful hydrogen producer.</title>
        <authorList>
            <person name="Kothari A."/>
            <person name="Vaughn M."/>
            <person name="Garcia-Pichel F."/>
        </authorList>
    </citation>
    <scope>NUCLEOTIDE SEQUENCE [LARGE SCALE GENOMIC DNA]</scope>
    <source>
        <strain evidence="3 4">BL J</strain>
    </source>
</reference>